<comment type="caution">
    <text evidence="2">The sequence shown here is derived from an EMBL/GenBank/DDBJ whole genome shotgun (WGS) entry which is preliminary data.</text>
</comment>
<accession>A0AAN6GHF2</accession>
<keyword evidence="3" id="KW-1185">Reference proteome</keyword>
<feature type="compositionally biased region" description="Low complexity" evidence="1">
    <location>
        <begin position="59"/>
        <end position="71"/>
    </location>
</feature>
<dbReference type="EMBL" id="JAPDMQ010000013">
    <property type="protein sequence ID" value="KAK0540445.1"/>
    <property type="molecule type" value="Genomic_DNA"/>
</dbReference>
<gene>
    <name evidence="2" type="ORF">OC842_000474</name>
</gene>
<feature type="compositionally biased region" description="Basic and acidic residues" evidence="1">
    <location>
        <begin position="92"/>
        <end position="110"/>
    </location>
</feature>
<feature type="region of interest" description="Disordered" evidence="1">
    <location>
        <begin position="1"/>
        <end position="110"/>
    </location>
</feature>
<feature type="region of interest" description="Disordered" evidence="1">
    <location>
        <begin position="362"/>
        <end position="418"/>
    </location>
</feature>
<feature type="compositionally biased region" description="Pro residues" evidence="1">
    <location>
        <begin position="22"/>
        <end position="37"/>
    </location>
</feature>
<organism evidence="2 3">
    <name type="scientific">Tilletia horrida</name>
    <dbReference type="NCBI Taxonomy" id="155126"/>
    <lineage>
        <taxon>Eukaryota</taxon>
        <taxon>Fungi</taxon>
        <taxon>Dikarya</taxon>
        <taxon>Basidiomycota</taxon>
        <taxon>Ustilaginomycotina</taxon>
        <taxon>Exobasidiomycetes</taxon>
        <taxon>Tilletiales</taxon>
        <taxon>Tilletiaceae</taxon>
        <taxon>Tilletia</taxon>
    </lineage>
</organism>
<sequence>MSAPRIIETPSSPQPRMRNLRLPPPAAPPTVPIPRTPTPVRALLKHRRQLTDAVAQSPDGASHSDAGSAQDSDSDVEHAHLNDGDVGIDQDTEGHTSAKDDTRTELRVESLERTPELMAEVRFHRDAFGVSSPTSTVASDSVITPTTPEFAQRRIASPLGWIPSRDVEILLSKIEAFRPLQAFEIQDELSERSKGVDRHAGLLSPSYGGAGNAASTSDSGMSGPLSSADGSSLDKSQDRRPLDQNGLALGHVGVGDSPVHQRAEIADYLAHKLLPALPCVPLPSEMVLRSSKGDGAARRRRKLSGDISNRGETADGPVLCFPAGAQFPGRPRAETRSGGSEQLQPSFFRSVDACFSPPLSIPKSPVPARKRDIEEVDPPGRVLAAPVRIGSPSRRKSLGAPHPWKMASPKPTRPVSAFRSNEADDVAEINAIALVDEQTSYEVLQDLDRIRAPSEVSL</sequence>
<protein>
    <submittedName>
        <fullName evidence="2">Uncharacterized protein</fullName>
    </submittedName>
</protein>
<evidence type="ECO:0000313" key="3">
    <source>
        <dbReference type="Proteomes" id="UP001176521"/>
    </source>
</evidence>
<dbReference type="AlphaFoldDB" id="A0AAN6GHF2"/>
<dbReference type="Proteomes" id="UP001176521">
    <property type="component" value="Unassembled WGS sequence"/>
</dbReference>
<evidence type="ECO:0000256" key="1">
    <source>
        <dbReference type="SAM" id="MobiDB-lite"/>
    </source>
</evidence>
<name>A0AAN6GHF2_9BASI</name>
<feature type="region of interest" description="Disordered" evidence="1">
    <location>
        <begin position="190"/>
        <end position="249"/>
    </location>
</feature>
<evidence type="ECO:0000313" key="2">
    <source>
        <dbReference type="EMBL" id="KAK0540445.1"/>
    </source>
</evidence>
<feature type="compositionally biased region" description="Polar residues" evidence="1">
    <location>
        <begin position="213"/>
        <end position="234"/>
    </location>
</feature>
<proteinExistence type="predicted"/>
<feature type="compositionally biased region" description="Basic and acidic residues" evidence="1">
    <location>
        <begin position="190"/>
        <end position="200"/>
    </location>
</feature>
<reference evidence="2" key="1">
    <citation type="journal article" date="2023" name="PhytoFront">
        <title>Draft Genome Resources of Seven Strains of Tilletia horrida, Causal Agent of Kernel Smut of Rice.</title>
        <authorList>
            <person name="Khanal S."/>
            <person name="Antony Babu S."/>
            <person name="Zhou X.G."/>
        </authorList>
    </citation>
    <scope>NUCLEOTIDE SEQUENCE</scope>
    <source>
        <strain evidence="2">TX3</strain>
    </source>
</reference>
<feature type="region of interest" description="Disordered" evidence="1">
    <location>
        <begin position="290"/>
        <end position="342"/>
    </location>
</feature>